<keyword evidence="2" id="KW-0489">Methyltransferase</keyword>
<dbReference type="PANTHER" id="PTHR34203:SF15">
    <property type="entry name" value="SLL1173 PROTEIN"/>
    <property type="match status" value="1"/>
</dbReference>
<dbReference type="EMBL" id="DTLS01000040">
    <property type="protein sequence ID" value="HGZ59858.1"/>
    <property type="molecule type" value="Genomic_DNA"/>
</dbReference>
<reference evidence="2" key="1">
    <citation type="journal article" date="2020" name="mSystems">
        <title>Genome- and Community-Level Interaction Insights into Carbon Utilization and Element Cycling Functions of Hydrothermarchaeota in Hydrothermal Sediment.</title>
        <authorList>
            <person name="Zhou Z."/>
            <person name="Liu Y."/>
            <person name="Xu W."/>
            <person name="Pan J."/>
            <person name="Luo Z.H."/>
            <person name="Li M."/>
        </authorList>
    </citation>
    <scope>NUCLEOTIDE SEQUENCE [LARGE SCALE GENOMIC DNA]</scope>
    <source>
        <strain evidence="2">SpSt-885</strain>
    </source>
</reference>
<dbReference type="PANTHER" id="PTHR34203">
    <property type="entry name" value="METHYLTRANSFERASE, FKBM FAMILY PROTEIN"/>
    <property type="match status" value="1"/>
</dbReference>
<keyword evidence="2" id="KW-0808">Transferase</keyword>
<dbReference type="SUPFAM" id="SSF53335">
    <property type="entry name" value="S-adenosyl-L-methionine-dependent methyltransferases"/>
    <property type="match status" value="1"/>
</dbReference>
<name>A0A7J3SL03_9CREN</name>
<evidence type="ECO:0000259" key="1">
    <source>
        <dbReference type="Pfam" id="PF05050"/>
    </source>
</evidence>
<gene>
    <name evidence="2" type="ORF">ENW83_01440</name>
</gene>
<proteinExistence type="predicted"/>
<feature type="domain" description="Methyltransferase FkbM" evidence="1">
    <location>
        <begin position="6"/>
        <end position="125"/>
    </location>
</feature>
<organism evidence="2">
    <name type="scientific">Fervidicoccus fontis</name>
    <dbReference type="NCBI Taxonomy" id="683846"/>
    <lineage>
        <taxon>Archaea</taxon>
        <taxon>Thermoproteota</taxon>
        <taxon>Thermoprotei</taxon>
        <taxon>Fervidicoccales</taxon>
        <taxon>Fervidicoccaceae</taxon>
        <taxon>Fervidicoccus</taxon>
    </lineage>
</organism>
<evidence type="ECO:0000313" key="2">
    <source>
        <dbReference type="EMBL" id="HGZ59858.1"/>
    </source>
</evidence>
<accession>A0A7J3SL03</accession>
<dbReference type="GO" id="GO:0032259">
    <property type="term" value="P:methylation"/>
    <property type="evidence" value="ECO:0007669"/>
    <property type="project" value="UniProtKB-KW"/>
</dbReference>
<dbReference type="Gene3D" id="3.40.50.150">
    <property type="entry name" value="Vaccinia Virus protein VP39"/>
    <property type="match status" value="1"/>
</dbReference>
<dbReference type="NCBIfam" id="TIGR01444">
    <property type="entry name" value="fkbM_fam"/>
    <property type="match status" value="1"/>
</dbReference>
<dbReference type="InterPro" id="IPR006342">
    <property type="entry name" value="FkbM_mtfrase"/>
</dbReference>
<comment type="caution">
    <text evidence="2">The sequence shown here is derived from an EMBL/GenBank/DDBJ whole genome shotgun (WGS) entry which is preliminary data.</text>
</comment>
<dbReference type="AlphaFoldDB" id="A0A7J3SL03"/>
<dbReference type="InterPro" id="IPR052514">
    <property type="entry name" value="SAM-dependent_MTase"/>
</dbReference>
<dbReference type="Pfam" id="PF05050">
    <property type="entry name" value="Methyltransf_21"/>
    <property type="match status" value="1"/>
</dbReference>
<sequence length="155" mass="17569">MLLFHIALNGARNIYPVKVCISDHDGIDKLYIGNASGTHTLKQFRKSMLKSVNVKAFTFDSLIDLYGIDHVDILKCDVEGAELDVIKGMSKSLTSGIVDKIALEWHSKPIMKKLLQIFRSYGYKCKVYTFLSDATTRLNIGYLYASMNEDVFYED</sequence>
<dbReference type="GO" id="GO:0008168">
    <property type="term" value="F:methyltransferase activity"/>
    <property type="evidence" value="ECO:0007669"/>
    <property type="project" value="UniProtKB-KW"/>
</dbReference>
<protein>
    <submittedName>
        <fullName evidence="2">FkbM family methyltransferase</fullName>
    </submittedName>
</protein>
<dbReference type="InterPro" id="IPR029063">
    <property type="entry name" value="SAM-dependent_MTases_sf"/>
</dbReference>